<evidence type="ECO:0000313" key="5">
    <source>
        <dbReference type="Proteomes" id="UP000746747"/>
    </source>
</evidence>
<feature type="region of interest" description="Disordered" evidence="2">
    <location>
        <begin position="150"/>
        <end position="171"/>
    </location>
</feature>
<dbReference type="PROSITE" id="PS50202">
    <property type="entry name" value="MSP"/>
    <property type="match status" value="1"/>
</dbReference>
<dbReference type="InterPro" id="IPR013783">
    <property type="entry name" value="Ig-like_fold"/>
</dbReference>
<dbReference type="OrthoDB" id="5795824at2759"/>
<accession>A0A8J2LP93</accession>
<protein>
    <recommendedName>
        <fullName evidence="1">Major sperm protein</fullName>
    </recommendedName>
</protein>
<name>A0A8J2LP93_9BILA</name>
<feature type="domain" description="MSP" evidence="3">
    <location>
        <begin position="1"/>
        <end position="120"/>
    </location>
</feature>
<organism evidence="4 5">
    <name type="scientific">Cercopithifilaria johnstoni</name>
    <dbReference type="NCBI Taxonomy" id="2874296"/>
    <lineage>
        <taxon>Eukaryota</taxon>
        <taxon>Metazoa</taxon>
        <taxon>Ecdysozoa</taxon>
        <taxon>Nematoda</taxon>
        <taxon>Chromadorea</taxon>
        <taxon>Rhabditida</taxon>
        <taxon>Spirurina</taxon>
        <taxon>Spiruromorpha</taxon>
        <taxon>Filarioidea</taxon>
        <taxon>Onchocercidae</taxon>
        <taxon>Cercopithifilaria</taxon>
    </lineage>
</organism>
<evidence type="ECO:0000259" key="3">
    <source>
        <dbReference type="PROSITE" id="PS50202"/>
    </source>
</evidence>
<keyword evidence="5" id="KW-1185">Reference proteome</keyword>
<dbReference type="AlphaFoldDB" id="A0A8J2LP93"/>
<dbReference type="Pfam" id="PF00635">
    <property type="entry name" value="Motile_Sperm"/>
    <property type="match status" value="1"/>
</dbReference>
<keyword evidence="1" id="KW-0963">Cytoplasm</keyword>
<gene>
    <name evidence="4" type="ORF">CJOHNSTONI_LOCUS2239</name>
</gene>
<dbReference type="InterPro" id="IPR008962">
    <property type="entry name" value="PapD-like_sf"/>
</dbReference>
<sequence>MCGFFEDSHLCYHLQLTNMHPTPVIFNVQHPNGRSFGATPHIGVVMPQSKITIYCTFRSERITRVPDDGIYVYSIFQKAVNSDKFVNAHSNKEKERVARKIWSQHRGKCFECLRLPVGFEPRRPAIHEQHIELYDDDTTSKLQHTRYKFSKEEMPTSQLPSAEEIREGSKH</sequence>
<dbReference type="InterPro" id="IPR000535">
    <property type="entry name" value="MSP_dom"/>
</dbReference>
<keyword evidence="1" id="KW-0206">Cytoskeleton</keyword>
<comment type="function">
    <text evidence="1">Central component in molecular interactions underlying sperm crawling. Forms an extensive filament system that extends from sperm villipoda, along the leading edge of the pseudopod.</text>
</comment>
<proteinExistence type="predicted"/>
<evidence type="ECO:0000256" key="1">
    <source>
        <dbReference type="RuleBase" id="RU003425"/>
    </source>
</evidence>
<dbReference type="EMBL" id="CAKAEH010000778">
    <property type="protein sequence ID" value="CAG9531871.1"/>
    <property type="molecule type" value="Genomic_DNA"/>
</dbReference>
<dbReference type="SUPFAM" id="SSF49354">
    <property type="entry name" value="PapD-like"/>
    <property type="match status" value="1"/>
</dbReference>
<evidence type="ECO:0000256" key="2">
    <source>
        <dbReference type="SAM" id="MobiDB-lite"/>
    </source>
</evidence>
<dbReference type="Proteomes" id="UP000746747">
    <property type="component" value="Unassembled WGS sequence"/>
</dbReference>
<dbReference type="Gene3D" id="2.60.40.10">
    <property type="entry name" value="Immunoglobulins"/>
    <property type="match status" value="1"/>
</dbReference>
<reference evidence="4" key="1">
    <citation type="submission" date="2021-09" db="EMBL/GenBank/DDBJ databases">
        <authorList>
            <consortium name="Pathogen Informatics"/>
        </authorList>
    </citation>
    <scope>NUCLEOTIDE SEQUENCE</scope>
</reference>
<evidence type="ECO:0000313" key="4">
    <source>
        <dbReference type="EMBL" id="CAG9531871.1"/>
    </source>
</evidence>
<comment type="caution">
    <text evidence="4">The sequence shown here is derived from an EMBL/GenBank/DDBJ whole genome shotgun (WGS) entry which is preliminary data.</text>
</comment>